<dbReference type="AlphaFoldDB" id="A0A0K2Y1J7"/>
<geneLocation type="plasmid" evidence="1">
    <name>pJIR4150</name>
</geneLocation>
<keyword evidence="1" id="KW-0614">Plasmid</keyword>
<accession>A0A0K2Y1J7</accession>
<evidence type="ECO:0000313" key="1">
    <source>
        <dbReference type="EMBL" id="CRG98266.1"/>
    </source>
</evidence>
<protein>
    <submittedName>
        <fullName evidence="1">Plasmid replication protein</fullName>
    </submittedName>
</protein>
<name>A0A0K2Y1J7_CLOPF</name>
<proteinExistence type="predicted"/>
<reference evidence="1" key="1">
    <citation type="submission" date="2015-03" db="EMBL/GenBank/DDBJ databases">
        <authorList>
            <person name="Murphy D."/>
        </authorList>
    </citation>
    <scope>NUCLEOTIDE SEQUENCE</scope>
    <source>
        <strain evidence="1">JIR12708</strain>
        <plasmid evidence="1">pJIR4150</plasmid>
    </source>
</reference>
<dbReference type="EMBL" id="LN835295">
    <property type="protein sequence ID" value="CRG98266.1"/>
    <property type="molecule type" value="Genomic_DNA"/>
</dbReference>
<reference evidence="1" key="2">
    <citation type="submission" date="2015-09" db="EMBL/GenBank/DDBJ databases">
        <title>Functional analysis of a bacitracin resistant determinant located on ICECp1, a novel Tn916-like element from a conjugative plasmid in Clostridium perfringens.</title>
        <authorList>
            <person name="Han X."/>
            <person name="Du X.-D."/>
            <person name="Southey L."/>
            <person name="Bulach D.M."/>
            <person name="Seemann T."/>
            <person name="Yan X.-X."/>
            <person name="Bannam T.L."/>
            <person name="Rood J.I."/>
        </authorList>
    </citation>
    <scope>NUCLEOTIDE SEQUENCE [LARGE SCALE GENOMIC DNA]</scope>
    <source>
        <strain evidence="1">JIR12708</strain>
        <plasmid evidence="1">pJIR4150</plasmid>
    </source>
</reference>
<sequence length="276" mass="33013">MKGVIFMAYTHLLTKEQLEQEKRFNLEERDFHVLNQIEYKESRRKAQSILRFIRKGILLNNGSWSISFSKIHKDYNDWVNKNKKKRPELRNISLKQIKNIVNKLKDLGLLIIENVKKRNCYFLPLPNKLPNNENITIPDTTSIDSNQVTPRYIRNNNIDIDSNSNSKEFNADMYEKCTSLVDVRNKVKELLKAARVKSSWIKNKVLTKLSENYRNITVKFLESYINTVIENTRNTYYSNYRKYIKNNANNRVLPNFTERNYSEDYWKYLEENLCFN</sequence>
<gene>
    <name evidence="1" type="primary">rep</name>
</gene>
<organism evidence="1">
    <name type="scientific">Clostridium perfringens</name>
    <dbReference type="NCBI Taxonomy" id="1502"/>
    <lineage>
        <taxon>Bacteria</taxon>
        <taxon>Bacillati</taxon>
        <taxon>Bacillota</taxon>
        <taxon>Clostridia</taxon>
        <taxon>Eubacteriales</taxon>
        <taxon>Clostridiaceae</taxon>
        <taxon>Clostridium</taxon>
    </lineage>
</organism>